<feature type="transmembrane region" description="Helical" evidence="1">
    <location>
        <begin position="86"/>
        <end position="105"/>
    </location>
</feature>
<protein>
    <recommendedName>
        <fullName evidence="4">CbtA family protein</fullName>
    </recommendedName>
</protein>
<dbReference type="RefSeq" id="WP_344385734.1">
    <property type="nucleotide sequence ID" value="NZ_BAAATA010000044.1"/>
</dbReference>
<evidence type="ECO:0000313" key="3">
    <source>
        <dbReference type="Proteomes" id="UP001501358"/>
    </source>
</evidence>
<evidence type="ECO:0000313" key="2">
    <source>
        <dbReference type="EMBL" id="GAA2508341.1"/>
    </source>
</evidence>
<keyword evidence="1" id="KW-0812">Transmembrane</keyword>
<dbReference type="InterPro" id="IPR012666">
    <property type="entry name" value="CbtA_put"/>
</dbReference>
<accession>A0ABN3MUF5</accession>
<feature type="transmembrane region" description="Helical" evidence="1">
    <location>
        <begin position="50"/>
        <end position="74"/>
    </location>
</feature>
<proteinExistence type="predicted"/>
<dbReference type="EMBL" id="BAAATA010000044">
    <property type="protein sequence ID" value="GAA2508341.1"/>
    <property type="molecule type" value="Genomic_DNA"/>
</dbReference>
<gene>
    <name evidence="2" type="ORF">GCM10010406_51080</name>
</gene>
<feature type="transmembrane region" description="Helical" evidence="1">
    <location>
        <begin position="155"/>
        <end position="175"/>
    </location>
</feature>
<comment type="caution">
    <text evidence="2">The sequence shown here is derived from an EMBL/GenBank/DDBJ whole genome shotgun (WGS) entry which is preliminary data.</text>
</comment>
<reference evidence="2 3" key="1">
    <citation type="journal article" date="2019" name="Int. J. Syst. Evol. Microbiol.">
        <title>The Global Catalogue of Microorganisms (GCM) 10K type strain sequencing project: providing services to taxonomists for standard genome sequencing and annotation.</title>
        <authorList>
            <consortium name="The Broad Institute Genomics Platform"/>
            <consortium name="The Broad Institute Genome Sequencing Center for Infectious Disease"/>
            <person name="Wu L."/>
            <person name="Ma J."/>
        </authorList>
    </citation>
    <scope>NUCLEOTIDE SEQUENCE [LARGE SCALE GENOMIC DNA]</scope>
    <source>
        <strain evidence="2 3">JCM 6307</strain>
    </source>
</reference>
<sequence length="233" mass="23305">MNILLSLLARGAAAGGAAGLVSGAFSYLLTDPVSGRPGPSAAAGSPHRHTGILMTGTVTGLVLGVLFATVYALLHRRDPDRAIWSRTLPLAAAGFAAVGLLPFLWDPAGPPDAGGRAPAGPGADAWPTAVAVGLVTPVLARFLHRLMAESGHGATVRRLTVAAVVVLGLGTLFAFPGSPAVGVPADALRDFRALSLSATAVLWAGLGLGFGALGLRSARTRTARTGTAVPTGD</sequence>
<keyword evidence="1" id="KW-0472">Membrane</keyword>
<feature type="transmembrane region" description="Helical" evidence="1">
    <location>
        <begin position="195"/>
        <end position="215"/>
    </location>
</feature>
<evidence type="ECO:0000256" key="1">
    <source>
        <dbReference type="SAM" id="Phobius"/>
    </source>
</evidence>
<dbReference type="Proteomes" id="UP001501358">
    <property type="component" value="Unassembled WGS sequence"/>
</dbReference>
<name>A0ABN3MUF5_9ACTN</name>
<feature type="transmembrane region" description="Helical" evidence="1">
    <location>
        <begin position="125"/>
        <end position="143"/>
    </location>
</feature>
<dbReference type="Pfam" id="PF09490">
    <property type="entry name" value="CbtA"/>
    <property type="match status" value="1"/>
</dbReference>
<evidence type="ECO:0008006" key="4">
    <source>
        <dbReference type="Google" id="ProtNLM"/>
    </source>
</evidence>
<keyword evidence="1" id="KW-1133">Transmembrane helix</keyword>
<organism evidence="2 3">
    <name type="scientific">Streptomyces thermolineatus</name>
    <dbReference type="NCBI Taxonomy" id="44033"/>
    <lineage>
        <taxon>Bacteria</taxon>
        <taxon>Bacillati</taxon>
        <taxon>Actinomycetota</taxon>
        <taxon>Actinomycetes</taxon>
        <taxon>Kitasatosporales</taxon>
        <taxon>Streptomycetaceae</taxon>
        <taxon>Streptomyces</taxon>
    </lineage>
</organism>
<keyword evidence="3" id="KW-1185">Reference proteome</keyword>